<feature type="transmembrane region" description="Helical" evidence="1">
    <location>
        <begin position="29"/>
        <end position="49"/>
    </location>
</feature>
<dbReference type="VEuPathDB" id="FungiDB:RhiirFUN_020260"/>
<sequence>MAFKTSFNVLSKLAEQVSVPFTLNWYRHLSFWIDIGALYFGLVLAFFTLDCFRSVRHFTLDRYRRNPSLWIHIGCDLWILGINWHRLGLLDRYQLASVSVGTSVQTQVDIKEQASDKGEVLKRCKLTDAKGNKCRTLYINDGSTGNAINHLLNEHEILKEGKINKNQTTLPAVIQAHKHKESRQCELRQFLTDWIIKDLQPLYVVQSPSFR</sequence>
<keyword evidence="1" id="KW-0812">Transmembrane</keyword>
<dbReference type="Proteomes" id="UP000232722">
    <property type="component" value="Unassembled WGS sequence"/>
</dbReference>
<keyword evidence="1" id="KW-1133">Transmembrane helix</keyword>
<evidence type="ECO:0000313" key="2">
    <source>
        <dbReference type="EMBL" id="PKB97602.1"/>
    </source>
</evidence>
<keyword evidence="1" id="KW-0472">Membrane</keyword>
<dbReference type="VEuPathDB" id="FungiDB:FUN_005696"/>
<name>A0A2N0NSS2_9GLOM</name>
<comment type="caution">
    <text evidence="2">The sequence shown here is derived from an EMBL/GenBank/DDBJ whole genome shotgun (WGS) entry which is preliminary data.</text>
</comment>
<dbReference type="EMBL" id="LLXJ01003089">
    <property type="protein sequence ID" value="PKB97602.1"/>
    <property type="molecule type" value="Genomic_DNA"/>
</dbReference>
<accession>A0A2N0NSS2</accession>
<protein>
    <submittedName>
        <fullName evidence="2">Uncharacterized protein</fullName>
    </submittedName>
</protein>
<evidence type="ECO:0000313" key="3">
    <source>
        <dbReference type="Proteomes" id="UP000232722"/>
    </source>
</evidence>
<dbReference type="VEuPathDB" id="FungiDB:RhiirA1_473892"/>
<organism evidence="2 3">
    <name type="scientific">Rhizophagus irregularis</name>
    <dbReference type="NCBI Taxonomy" id="588596"/>
    <lineage>
        <taxon>Eukaryota</taxon>
        <taxon>Fungi</taxon>
        <taxon>Fungi incertae sedis</taxon>
        <taxon>Mucoromycota</taxon>
        <taxon>Glomeromycotina</taxon>
        <taxon>Glomeromycetes</taxon>
        <taxon>Glomerales</taxon>
        <taxon>Glomeraceae</taxon>
        <taxon>Rhizophagus</taxon>
    </lineage>
</organism>
<proteinExistence type="predicted"/>
<reference evidence="2 3" key="2">
    <citation type="submission" date="2017-09" db="EMBL/GenBank/DDBJ databases">
        <title>Extensive intraspecific genome diversity in a model arbuscular mycorrhizal fungus.</title>
        <authorList>
            <person name="Chen E.C."/>
            <person name="Morin E."/>
            <person name="Beaudet D."/>
            <person name="Noel J."/>
            <person name="Ndikumana S."/>
            <person name="Charron P."/>
            <person name="St-Onge C."/>
            <person name="Giorgi J."/>
            <person name="Grigoriev I.V."/>
            <person name="Roux C."/>
            <person name="Martin F.M."/>
            <person name="Corradi N."/>
        </authorList>
    </citation>
    <scope>NUCLEOTIDE SEQUENCE [LARGE SCALE GENOMIC DNA]</scope>
    <source>
        <strain evidence="2 3">A5</strain>
    </source>
</reference>
<reference evidence="2 3" key="1">
    <citation type="submission" date="2016-04" db="EMBL/GenBank/DDBJ databases">
        <title>Genome analyses suggest a sexual origin of heterokaryosis in a supposedly ancient asexual fungus.</title>
        <authorList>
            <person name="Ropars J."/>
            <person name="Sedzielewska K."/>
            <person name="Noel J."/>
            <person name="Charron P."/>
            <person name="Farinelli L."/>
            <person name="Marton T."/>
            <person name="Kruger M."/>
            <person name="Pelin A."/>
            <person name="Brachmann A."/>
            <person name="Corradi N."/>
        </authorList>
    </citation>
    <scope>NUCLEOTIDE SEQUENCE [LARGE SCALE GENOMIC DNA]</scope>
    <source>
        <strain evidence="2 3">A5</strain>
    </source>
</reference>
<dbReference type="AlphaFoldDB" id="A0A2N0NSS2"/>
<gene>
    <name evidence="2" type="ORF">RhiirA5_432816</name>
</gene>
<evidence type="ECO:0000256" key="1">
    <source>
        <dbReference type="SAM" id="Phobius"/>
    </source>
</evidence>